<dbReference type="EMBL" id="CM042044">
    <property type="protein sequence ID" value="KAI3686911.1"/>
    <property type="molecule type" value="Genomic_DNA"/>
</dbReference>
<accession>A0ACB8YNT8</accession>
<protein>
    <submittedName>
        <fullName evidence="1">Uncharacterized protein</fullName>
    </submittedName>
</protein>
<proteinExistence type="predicted"/>
<evidence type="ECO:0000313" key="2">
    <source>
        <dbReference type="Proteomes" id="UP001056120"/>
    </source>
</evidence>
<keyword evidence="2" id="KW-1185">Reference proteome</keyword>
<sequence length="473" mass="52657">MSESNRHQVNVHSRLTVVSSTPTEPVSRISALSPIDHIMSTHTVHVIYYYRTSPFSKQGRYAMDLDNVRISLSDLLSKYPRMTGRLVRDVHGNWEVKYNDAGIRMFKASVGTTVDEWLRFADESDERNLTVWEDMPDGDPTSWSPFRIQINEFVGGGLAIGISFPHLLADPTSANLFYKSWTDTERGDPTGHHPPILGLPQLGNQPPPSSTENTSITIKYMKRNSELAPNISRKMATFSFKFSNKMINQGLSKIAEKCPNATPFEYLTALFWLQIIKLKTINADSPTHSISLCLDARNLLDVPITKFFGNALHFSQLCLQNEMLMGDNGLAEAVESIHHHVNGIKKDDIFSLIDWLESSREGLDGVYPNAVQMYGPELTCVSLDHLVIPKHDSKDELEPLVYEAKFRNNEKPVHVSYHVGKAKGAGLIIVAPSPEGGLARMVTVTLPEAEAVKLCEDPVIMGMAPTMIVSGGR</sequence>
<organism evidence="1 2">
    <name type="scientific">Smallanthus sonchifolius</name>
    <dbReference type="NCBI Taxonomy" id="185202"/>
    <lineage>
        <taxon>Eukaryota</taxon>
        <taxon>Viridiplantae</taxon>
        <taxon>Streptophyta</taxon>
        <taxon>Embryophyta</taxon>
        <taxon>Tracheophyta</taxon>
        <taxon>Spermatophyta</taxon>
        <taxon>Magnoliopsida</taxon>
        <taxon>eudicotyledons</taxon>
        <taxon>Gunneridae</taxon>
        <taxon>Pentapetalae</taxon>
        <taxon>asterids</taxon>
        <taxon>campanulids</taxon>
        <taxon>Asterales</taxon>
        <taxon>Asteraceae</taxon>
        <taxon>Asteroideae</taxon>
        <taxon>Heliantheae alliance</taxon>
        <taxon>Millerieae</taxon>
        <taxon>Smallanthus</taxon>
    </lineage>
</organism>
<evidence type="ECO:0000313" key="1">
    <source>
        <dbReference type="EMBL" id="KAI3686911.1"/>
    </source>
</evidence>
<reference evidence="2" key="1">
    <citation type="journal article" date="2022" name="Mol. Ecol. Resour.">
        <title>The genomes of chicory, endive, great burdock and yacon provide insights into Asteraceae palaeo-polyploidization history and plant inulin production.</title>
        <authorList>
            <person name="Fan W."/>
            <person name="Wang S."/>
            <person name="Wang H."/>
            <person name="Wang A."/>
            <person name="Jiang F."/>
            <person name="Liu H."/>
            <person name="Zhao H."/>
            <person name="Xu D."/>
            <person name="Zhang Y."/>
        </authorList>
    </citation>
    <scope>NUCLEOTIDE SEQUENCE [LARGE SCALE GENOMIC DNA]</scope>
    <source>
        <strain evidence="2">cv. Yunnan</strain>
    </source>
</reference>
<reference evidence="1 2" key="2">
    <citation type="journal article" date="2022" name="Mol. Ecol. Resour.">
        <title>The genomes of chicory, endive, great burdock and yacon provide insights into Asteraceae paleo-polyploidization history and plant inulin production.</title>
        <authorList>
            <person name="Fan W."/>
            <person name="Wang S."/>
            <person name="Wang H."/>
            <person name="Wang A."/>
            <person name="Jiang F."/>
            <person name="Liu H."/>
            <person name="Zhao H."/>
            <person name="Xu D."/>
            <person name="Zhang Y."/>
        </authorList>
    </citation>
    <scope>NUCLEOTIDE SEQUENCE [LARGE SCALE GENOMIC DNA]</scope>
    <source>
        <strain evidence="2">cv. Yunnan</strain>
        <tissue evidence="1">Leaves</tissue>
    </source>
</reference>
<name>A0ACB8YNT8_9ASTR</name>
<gene>
    <name evidence="1" type="ORF">L1987_80601</name>
</gene>
<comment type="caution">
    <text evidence="1">The sequence shown here is derived from an EMBL/GenBank/DDBJ whole genome shotgun (WGS) entry which is preliminary data.</text>
</comment>
<dbReference type="Proteomes" id="UP001056120">
    <property type="component" value="Linkage Group LG27"/>
</dbReference>